<organism evidence="2 3">
    <name type="scientific">Eleginops maclovinus</name>
    <name type="common">Patagonian blennie</name>
    <name type="synonym">Eleginus maclovinus</name>
    <dbReference type="NCBI Taxonomy" id="56733"/>
    <lineage>
        <taxon>Eukaryota</taxon>
        <taxon>Metazoa</taxon>
        <taxon>Chordata</taxon>
        <taxon>Craniata</taxon>
        <taxon>Vertebrata</taxon>
        <taxon>Euteleostomi</taxon>
        <taxon>Actinopterygii</taxon>
        <taxon>Neopterygii</taxon>
        <taxon>Teleostei</taxon>
        <taxon>Neoteleostei</taxon>
        <taxon>Acanthomorphata</taxon>
        <taxon>Eupercaria</taxon>
        <taxon>Perciformes</taxon>
        <taxon>Notothenioidei</taxon>
        <taxon>Eleginopidae</taxon>
        <taxon>Eleginops</taxon>
    </lineage>
</organism>
<accession>A0AAN7X683</accession>
<keyword evidence="1" id="KW-0472">Membrane</keyword>
<dbReference type="Proteomes" id="UP001346869">
    <property type="component" value="Unassembled WGS sequence"/>
</dbReference>
<keyword evidence="3" id="KW-1185">Reference proteome</keyword>
<evidence type="ECO:0000256" key="1">
    <source>
        <dbReference type="SAM" id="Phobius"/>
    </source>
</evidence>
<keyword evidence="1" id="KW-0812">Transmembrane</keyword>
<keyword evidence="1" id="KW-1133">Transmembrane helix</keyword>
<reference evidence="2 3" key="1">
    <citation type="journal article" date="2023" name="Genes (Basel)">
        <title>Chromosome-Level Genome Assembly and Circadian Gene Repertoire of the Patagonia Blennie Eleginops maclovinus-The Closest Ancestral Proxy of Antarctic Cryonotothenioids.</title>
        <authorList>
            <person name="Cheng C.C."/>
            <person name="Rivera-Colon A.G."/>
            <person name="Minhas B.F."/>
            <person name="Wilson L."/>
            <person name="Rayamajhi N."/>
            <person name="Vargas-Chacoff L."/>
            <person name="Catchen J.M."/>
        </authorList>
    </citation>
    <scope>NUCLEOTIDE SEQUENCE [LARGE SCALE GENOMIC DNA]</scope>
    <source>
        <strain evidence="2">JMC-PN-2008</strain>
    </source>
</reference>
<reference evidence="2 3" key="2">
    <citation type="journal article" date="2023" name="Mol. Biol. Evol.">
        <title>Genomics of Secondarily Temperate Adaptation in the Only Non-Antarctic Icefish.</title>
        <authorList>
            <person name="Rivera-Colon A.G."/>
            <person name="Rayamajhi N."/>
            <person name="Minhas B.F."/>
            <person name="Madrigal G."/>
            <person name="Bilyk K.T."/>
            <person name="Yoon V."/>
            <person name="Hune M."/>
            <person name="Gregory S."/>
            <person name="Cheng C.H.C."/>
            <person name="Catchen J.M."/>
        </authorList>
    </citation>
    <scope>NUCLEOTIDE SEQUENCE [LARGE SCALE GENOMIC DNA]</scope>
    <source>
        <strain evidence="2">JMC-PN-2008</strain>
    </source>
</reference>
<evidence type="ECO:0000313" key="3">
    <source>
        <dbReference type="Proteomes" id="UP001346869"/>
    </source>
</evidence>
<evidence type="ECO:0000313" key="2">
    <source>
        <dbReference type="EMBL" id="KAK5854739.1"/>
    </source>
</evidence>
<proteinExistence type="predicted"/>
<gene>
    <name evidence="2" type="ORF">PBY51_004909</name>
</gene>
<protein>
    <submittedName>
        <fullName evidence="2">Uncharacterized protein</fullName>
    </submittedName>
</protein>
<dbReference type="EMBL" id="JAUZQC010000018">
    <property type="protein sequence ID" value="KAK5854739.1"/>
    <property type="molecule type" value="Genomic_DNA"/>
</dbReference>
<name>A0AAN7X683_ELEMC</name>
<comment type="caution">
    <text evidence="2">The sequence shown here is derived from an EMBL/GenBank/DDBJ whole genome shotgun (WGS) entry which is preliminary data.</text>
</comment>
<dbReference type="AlphaFoldDB" id="A0AAN7X683"/>
<feature type="transmembrane region" description="Helical" evidence="1">
    <location>
        <begin position="7"/>
        <end position="30"/>
    </location>
</feature>
<sequence>MSNILDIGILTGAAVSWWLGLVLATVHIWYSVCIASRGPRTF</sequence>